<dbReference type="EMBL" id="UFQC01000085">
    <property type="protein sequence ID" value="SSW74017.1"/>
    <property type="molecule type" value="Genomic_DNA"/>
</dbReference>
<reference evidence="1 2" key="1">
    <citation type="submission" date="2018-07" db="EMBL/GenBank/DDBJ databases">
        <authorList>
            <person name="Peeters C."/>
        </authorList>
    </citation>
    <scope>NUCLEOTIDE SEQUENCE [LARGE SCALE GENOMIC DNA]</scope>
    <source>
        <strain evidence="1 2">LMG 30378</strain>
    </source>
</reference>
<evidence type="ECO:0008006" key="3">
    <source>
        <dbReference type="Google" id="ProtNLM"/>
    </source>
</evidence>
<proteinExistence type="predicted"/>
<accession>A0A446D1S6</accession>
<evidence type="ECO:0000313" key="2">
    <source>
        <dbReference type="Proteomes" id="UP000289465"/>
    </source>
</evidence>
<dbReference type="Pfam" id="PF14070">
    <property type="entry name" value="YjfB_motility"/>
    <property type="match status" value="1"/>
</dbReference>
<organism evidence="1 2">
    <name type="scientific">Achromobacter veterisilvae</name>
    <dbReference type="NCBI Taxonomy" id="2069367"/>
    <lineage>
        <taxon>Bacteria</taxon>
        <taxon>Pseudomonadati</taxon>
        <taxon>Pseudomonadota</taxon>
        <taxon>Betaproteobacteria</taxon>
        <taxon>Burkholderiales</taxon>
        <taxon>Alcaligenaceae</taxon>
        <taxon>Achromobacter</taxon>
    </lineage>
</organism>
<sequence length="84" mass="8962">MCAIIADRRVPGFTHWDCLNMDASISSTVNTALALQDANLAQEIQARVLKKALNAQADTALTLMQSLPVLAVDATLGSRIDTHA</sequence>
<name>A0A446D1S6_9BURK</name>
<dbReference type="AlphaFoldDB" id="A0A446D1S6"/>
<protein>
    <recommendedName>
        <fullName evidence="3">Motility protein</fullName>
    </recommendedName>
</protein>
<gene>
    <name evidence="1" type="ORF">AVE30378_06366</name>
</gene>
<dbReference type="Proteomes" id="UP000289465">
    <property type="component" value="Unassembled WGS sequence"/>
</dbReference>
<dbReference type="InterPro" id="IPR025906">
    <property type="entry name" value="YjfB_motility"/>
</dbReference>
<evidence type="ECO:0000313" key="1">
    <source>
        <dbReference type="EMBL" id="SSW74017.1"/>
    </source>
</evidence>